<dbReference type="RefSeq" id="WP_167273467.1">
    <property type="nucleotide sequence ID" value="NZ_JAASQJ010000004.1"/>
</dbReference>
<organism evidence="1 2">
    <name type="scientific">Dyadobacter arcticus</name>
    <dbReference type="NCBI Taxonomy" id="1078754"/>
    <lineage>
        <taxon>Bacteria</taxon>
        <taxon>Pseudomonadati</taxon>
        <taxon>Bacteroidota</taxon>
        <taxon>Cytophagia</taxon>
        <taxon>Cytophagales</taxon>
        <taxon>Spirosomataceae</taxon>
        <taxon>Dyadobacter</taxon>
    </lineage>
</organism>
<dbReference type="EMBL" id="JAASQJ010000004">
    <property type="protein sequence ID" value="NIJ54705.1"/>
    <property type="molecule type" value="Genomic_DNA"/>
</dbReference>
<dbReference type="Pfam" id="PF06841">
    <property type="entry name" value="Phage_T4_gp19"/>
    <property type="match status" value="1"/>
</dbReference>
<dbReference type="PANTHER" id="PTHR38009">
    <property type="entry name" value="CONSERVED HYPOTHETICAL PHAGE TAIL PROTEIN"/>
    <property type="match status" value="1"/>
</dbReference>
<dbReference type="Proteomes" id="UP001179181">
    <property type="component" value="Unassembled WGS sequence"/>
</dbReference>
<evidence type="ECO:0000313" key="1">
    <source>
        <dbReference type="EMBL" id="NIJ54705.1"/>
    </source>
</evidence>
<protein>
    <submittedName>
        <fullName evidence="1">Phage tail-like protein</fullName>
    </submittedName>
</protein>
<dbReference type="InterPro" id="IPR011747">
    <property type="entry name" value="CHP02241"/>
</dbReference>
<dbReference type="InterPro" id="IPR010667">
    <property type="entry name" value="Phage_T4_Gp19"/>
</dbReference>
<accession>A0ABX0USH0</accession>
<proteinExistence type="predicted"/>
<dbReference type="NCBIfam" id="TIGR02241">
    <property type="entry name" value="conserved hypothetical phage tail region protein"/>
    <property type="match status" value="1"/>
</dbReference>
<name>A0ABX0USH0_9BACT</name>
<evidence type="ECO:0000313" key="2">
    <source>
        <dbReference type="Proteomes" id="UP001179181"/>
    </source>
</evidence>
<dbReference type="PANTHER" id="PTHR38009:SF1">
    <property type="entry name" value="CONSERVED HYPOTHETICAL PHAGE TAIL PROTEIN"/>
    <property type="match status" value="1"/>
</dbReference>
<comment type="caution">
    <text evidence="1">The sequence shown here is derived from an EMBL/GenBank/DDBJ whole genome shotgun (WGS) entry which is preliminary data.</text>
</comment>
<sequence length="147" mass="16187">MPYPLPVFRFKVEEVNASDPTLGVAFSEVSGLTQEIQVIEYRDGLTPQQSSMKMPGLQKANNITLKRGIIKGDNAFYNWLNTVKLNTIGRKDLIISLLDETDNPTMVWNVKQAFPVKVEGPGLKATGNEIAVESIEIAHEGLTITNG</sequence>
<gene>
    <name evidence="1" type="ORF">FHS68_003892</name>
</gene>
<reference evidence="1 2" key="1">
    <citation type="submission" date="2020-03" db="EMBL/GenBank/DDBJ databases">
        <title>Genomic Encyclopedia of Type Strains, Phase IV (KMG-IV): sequencing the most valuable type-strain genomes for metagenomic binning, comparative biology and taxonomic classification.</title>
        <authorList>
            <person name="Goeker M."/>
        </authorList>
    </citation>
    <scope>NUCLEOTIDE SEQUENCE [LARGE SCALE GENOMIC DNA]</scope>
    <source>
        <strain evidence="1 2">DSM 102865</strain>
    </source>
</reference>
<keyword evidence="2" id="KW-1185">Reference proteome</keyword>